<dbReference type="AlphaFoldDB" id="A0A2P6AUB1"/>
<gene>
    <name evidence="1" type="ORF">C5O18_02380</name>
</gene>
<evidence type="ECO:0008006" key="3">
    <source>
        <dbReference type="Google" id="ProtNLM"/>
    </source>
</evidence>
<proteinExistence type="predicted"/>
<protein>
    <recommendedName>
        <fullName evidence="3">Acetoacetate decarboxylase</fullName>
    </recommendedName>
</protein>
<dbReference type="EMBL" id="PTQZ01000027">
    <property type="protein sequence ID" value="PQA49444.1"/>
    <property type="molecule type" value="Genomic_DNA"/>
</dbReference>
<dbReference type="PANTHER" id="PTHR40518:SF1">
    <property type="entry name" value="ACETOACETATE DECARBOXYLASE"/>
    <property type="match status" value="1"/>
</dbReference>
<evidence type="ECO:0000313" key="1">
    <source>
        <dbReference type="EMBL" id="PQA49444.1"/>
    </source>
</evidence>
<keyword evidence="2" id="KW-1185">Reference proteome</keyword>
<dbReference type="Proteomes" id="UP000243900">
    <property type="component" value="Unassembled WGS sequence"/>
</dbReference>
<dbReference type="PANTHER" id="PTHR40518">
    <property type="entry name" value="ACETOACETATE DECARBOXYLASE"/>
    <property type="match status" value="1"/>
</dbReference>
<dbReference type="SUPFAM" id="SSF160104">
    <property type="entry name" value="Acetoacetate decarboxylase-like"/>
    <property type="match status" value="1"/>
</dbReference>
<comment type="caution">
    <text evidence="1">The sequence shown here is derived from an EMBL/GenBank/DDBJ whole genome shotgun (WGS) entry which is preliminary data.</text>
</comment>
<dbReference type="InterPro" id="IPR023375">
    <property type="entry name" value="ADC_dom_sf"/>
</dbReference>
<dbReference type="Gene3D" id="2.40.400.10">
    <property type="entry name" value="Acetoacetate decarboxylase-like"/>
    <property type="match status" value="1"/>
</dbReference>
<evidence type="ECO:0000313" key="2">
    <source>
        <dbReference type="Proteomes" id="UP000243900"/>
    </source>
</evidence>
<dbReference type="RefSeq" id="WP_105191268.1">
    <property type="nucleotide sequence ID" value="NZ_PTQZ01000027.1"/>
</dbReference>
<accession>A0A2P6AUB1</accession>
<name>A0A2P6AUB1_9GAMM</name>
<dbReference type="OrthoDB" id="323772at2"/>
<organism evidence="1 2">
    <name type="scientific">Amnimonas aquatica</name>
    <dbReference type="NCBI Taxonomy" id="2094561"/>
    <lineage>
        <taxon>Bacteria</taxon>
        <taxon>Pseudomonadati</taxon>
        <taxon>Pseudomonadota</taxon>
        <taxon>Gammaproteobacteria</taxon>
        <taxon>Moraxellales</taxon>
        <taxon>Moraxellaceae</taxon>
        <taxon>Amnimonas</taxon>
    </lineage>
</organism>
<sequence>MTITRYAPQPVPAGIADAPAPWLLHGRGYILAVKMPDDVLDSDPWTPDSLRASRKGAVALVMLVDYASSPAGPYQELLFIPGSFRFGNQRHPSISRIFVSSWESVHNGRRNWGIPKDRCDFDMRYGLPDGTDQARLTAEDGDFIAELTLRPRGPSLPMPGNWVPAALRTLSQHWEGRQFTLAPSAKGRLRWAKVEGWRFNPAQFPDLARGRCIAAFEIPRFEMVFPEPRVSPL</sequence>
<reference evidence="2" key="1">
    <citation type="submission" date="2018-02" db="EMBL/GenBank/DDBJ databases">
        <title>Genome sequencing of Solimonas sp. HR-BB.</title>
        <authorList>
            <person name="Lee Y."/>
            <person name="Jeon C.O."/>
        </authorList>
    </citation>
    <scope>NUCLEOTIDE SEQUENCE [LARGE SCALE GENOMIC DNA]</scope>
    <source>
        <strain evidence="2">HR-E</strain>
    </source>
</reference>